<keyword evidence="15" id="KW-1185">Reference proteome</keyword>
<gene>
    <name evidence="11" type="primary">hisS</name>
    <name evidence="14" type="ORF">FD14_GL001823</name>
</gene>
<dbReference type="FunFam" id="3.30.930.10:FF:000005">
    <property type="entry name" value="Histidine--tRNA ligase"/>
    <property type="match status" value="1"/>
</dbReference>
<dbReference type="AlphaFoldDB" id="A0A0R2EZG4"/>
<dbReference type="InterPro" id="IPR036621">
    <property type="entry name" value="Anticodon-bd_dom_sf"/>
</dbReference>
<feature type="binding site" evidence="12">
    <location>
        <position position="114"/>
    </location>
    <ligand>
        <name>L-histidine</name>
        <dbReference type="ChEBI" id="CHEBI:57595"/>
    </ligand>
</feature>
<dbReference type="InterPro" id="IPR004154">
    <property type="entry name" value="Anticodon-bd"/>
</dbReference>
<comment type="subunit">
    <text evidence="3 11">Homodimer.</text>
</comment>
<dbReference type="PANTHER" id="PTHR43707">
    <property type="entry name" value="HISTIDYL-TRNA SYNTHETASE"/>
    <property type="match status" value="1"/>
</dbReference>
<dbReference type="PATRIC" id="fig|1423804.4.peg.1978"/>
<name>A0A0R2EZG4_9LACO</name>
<keyword evidence="6 11" id="KW-0547">Nucleotide-binding</keyword>
<feature type="binding site" evidence="12">
    <location>
        <begin position="81"/>
        <end position="83"/>
    </location>
    <ligand>
        <name>L-histidine</name>
        <dbReference type="ChEBI" id="CHEBI:57595"/>
    </ligand>
</feature>
<dbReference type="Gene3D" id="3.30.930.10">
    <property type="entry name" value="Bira Bifunctional Protein, Domain 2"/>
    <property type="match status" value="1"/>
</dbReference>
<dbReference type="Gene3D" id="3.40.50.800">
    <property type="entry name" value="Anticodon-binding domain"/>
    <property type="match status" value="1"/>
</dbReference>
<dbReference type="GO" id="GO:0140096">
    <property type="term" value="F:catalytic activity, acting on a protein"/>
    <property type="evidence" value="ECO:0007669"/>
    <property type="project" value="UniProtKB-ARBA"/>
</dbReference>
<keyword evidence="5 11" id="KW-0436">Ligase</keyword>
<evidence type="ECO:0000256" key="10">
    <source>
        <dbReference type="ARBA" id="ARBA00047639"/>
    </source>
</evidence>
<evidence type="ECO:0000256" key="11">
    <source>
        <dbReference type="HAMAP-Rule" id="MF_00127"/>
    </source>
</evidence>
<evidence type="ECO:0000313" key="15">
    <source>
        <dbReference type="Proteomes" id="UP000051442"/>
    </source>
</evidence>
<keyword evidence="7 11" id="KW-0067">ATP-binding</keyword>
<dbReference type="OrthoDB" id="9800814at2"/>
<sequence>MRYQRPKGTADILPGASQHWQYVENIARDVFRKYRFEEIRTPLFENFEVFSRTSGDTSDIVTKEMYDFKDKGDRHISLRPEGTAGVVRAFVENKLYGPEVQKPFKTYYMGQMYRYERPQSGRLREFHQIGVEAFGSDEPALDVEVIAMGMDLFKHFGINNLRLAINTLGDKETRENYRQALIDFLEPHFDELSEDSQVRLHKNPLRVLDSKDKQDQKFVADAPSILDYLTDDAKAHFETVKALLTALGIDYEVDSTMVRGLDYYNHTIFEFMVDSKALGHGYTTVCAGGRYNGLVEELGGPEVSGVGFGLGMERLILLMEAEGVEFPDTRKLDAYVVGIGDAADAATLKVVQALRSQDFAADRDYLARKPKAQFKTADRLNAAYTLTLGEAELAANTIHVKNMATGNEVSAPLDDVLTDFANVIASTN</sequence>
<dbReference type="InterPro" id="IPR006195">
    <property type="entry name" value="aa-tRNA-synth_II"/>
</dbReference>
<keyword evidence="4 11" id="KW-0963">Cytoplasm</keyword>
<evidence type="ECO:0000256" key="1">
    <source>
        <dbReference type="ARBA" id="ARBA00004496"/>
    </source>
</evidence>
<evidence type="ECO:0000256" key="7">
    <source>
        <dbReference type="ARBA" id="ARBA00022840"/>
    </source>
</evidence>
<feature type="domain" description="Aminoacyl-transfer RNA synthetases class-II family profile" evidence="13">
    <location>
        <begin position="23"/>
        <end position="327"/>
    </location>
</feature>
<dbReference type="GO" id="GO:0005737">
    <property type="term" value="C:cytoplasm"/>
    <property type="evidence" value="ECO:0007669"/>
    <property type="project" value="UniProtKB-SubCell"/>
</dbReference>
<protein>
    <recommendedName>
        <fullName evidence="11">Histidine--tRNA ligase</fullName>
        <ecNumber evidence="11">6.1.1.21</ecNumber>
    </recommendedName>
    <alternativeName>
        <fullName evidence="11">Histidyl-tRNA synthetase</fullName>
        <shortName evidence="11">HisRS</shortName>
    </alternativeName>
</protein>
<dbReference type="GO" id="GO:0016740">
    <property type="term" value="F:transferase activity"/>
    <property type="evidence" value="ECO:0007669"/>
    <property type="project" value="UniProtKB-ARBA"/>
</dbReference>
<reference evidence="14 15" key="1">
    <citation type="journal article" date="2015" name="Genome Announc.">
        <title>Expanding the biotechnology potential of lactobacilli through comparative genomics of 213 strains and associated genera.</title>
        <authorList>
            <person name="Sun Z."/>
            <person name="Harris H.M."/>
            <person name="McCann A."/>
            <person name="Guo C."/>
            <person name="Argimon S."/>
            <person name="Zhang W."/>
            <person name="Yang X."/>
            <person name="Jeffery I.B."/>
            <person name="Cooney J.C."/>
            <person name="Kagawa T.F."/>
            <person name="Liu W."/>
            <person name="Song Y."/>
            <person name="Salvetti E."/>
            <person name="Wrobel A."/>
            <person name="Rasinkangas P."/>
            <person name="Parkhill J."/>
            <person name="Rea M.C."/>
            <person name="O'Sullivan O."/>
            <person name="Ritari J."/>
            <person name="Douillard F.P."/>
            <person name="Paul Ross R."/>
            <person name="Yang R."/>
            <person name="Briner A.E."/>
            <person name="Felis G.E."/>
            <person name="de Vos W.M."/>
            <person name="Barrangou R."/>
            <person name="Klaenhammer T.R."/>
            <person name="Caufield P.W."/>
            <person name="Cui Y."/>
            <person name="Zhang H."/>
            <person name="O'Toole P.W."/>
        </authorList>
    </citation>
    <scope>NUCLEOTIDE SEQUENCE [LARGE SCALE GENOMIC DNA]</scope>
    <source>
        <strain evidence="14 15">DSM 23365</strain>
    </source>
</reference>
<dbReference type="EC" id="6.1.1.21" evidence="11"/>
<comment type="catalytic activity">
    <reaction evidence="10 11">
        <text>tRNA(His) + L-histidine + ATP = L-histidyl-tRNA(His) + AMP + diphosphate + H(+)</text>
        <dbReference type="Rhea" id="RHEA:17313"/>
        <dbReference type="Rhea" id="RHEA-COMP:9665"/>
        <dbReference type="Rhea" id="RHEA-COMP:9689"/>
        <dbReference type="ChEBI" id="CHEBI:15378"/>
        <dbReference type="ChEBI" id="CHEBI:30616"/>
        <dbReference type="ChEBI" id="CHEBI:33019"/>
        <dbReference type="ChEBI" id="CHEBI:57595"/>
        <dbReference type="ChEBI" id="CHEBI:78442"/>
        <dbReference type="ChEBI" id="CHEBI:78527"/>
        <dbReference type="ChEBI" id="CHEBI:456215"/>
        <dbReference type="EC" id="6.1.1.21"/>
    </reaction>
</comment>
<evidence type="ECO:0000256" key="12">
    <source>
        <dbReference type="PIRSR" id="PIRSR001549-1"/>
    </source>
</evidence>
<evidence type="ECO:0000256" key="8">
    <source>
        <dbReference type="ARBA" id="ARBA00022917"/>
    </source>
</evidence>
<dbReference type="HAMAP" id="MF_00127">
    <property type="entry name" value="His_tRNA_synth"/>
    <property type="match status" value="1"/>
</dbReference>
<dbReference type="PROSITE" id="PS50862">
    <property type="entry name" value="AA_TRNA_LIGASE_II"/>
    <property type="match status" value="1"/>
</dbReference>
<dbReference type="Proteomes" id="UP000051442">
    <property type="component" value="Unassembled WGS sequence"/>
</dbReference>
<evidence type="ECO:0000259" key="13">
    <source>
        <dbReference type="PROSITE" id="PS50862"/>
    </source>
</evidence>
<comment type="subcellular location">
    <subcellularLocation>
        <location evidence="1 11">Cytoplasm</location>
    </subcellularLocation>
</comment>
<accession>A0A0R2EZG4</accession>
<evidence type="ECO:0000256" key="6">
    <source>
        <dbReference type="ARBA" id="ARBA00022741"/>
    </source>
</evidence>
<dbReference type="EMBL" id="AYZM01000148">
    <property type="protein sequence ID" value="KRN18503.1"/>
    <property type="molecule type" value="Genomic_DNA"/>
</dbReference>
<dbReference type="GO" id="GO:0004821">
    <property type="term" value="F:histidine-tRNA ligase activity"/>
    <property type="evidence" value="ECO:0007669"/>
    <property type="project" value="UniProtKB-UniRule"/>
</dbReference>
<evidence type="ECO:0000256" key="5">
    <source>
        <dbReference type="ARBA" id="ARBA00022598"/>
    </source>
</evidence>
<dbReference type="InterPro" id="IPR015807">
    <property type="entry name" value="His-tRNA-ligase"/>
</dbReference>
<dbReference type="Pfam" id="PF03129">
    <property type="entry name" value="HGTP_anticodon"/>
    <property type="match status" value="1"/>
</dbReference>
<proteinExistence type="inferred from homology"/>
<dbReference type="InterPro" id="IPR041715">
    <property type="entry name" value="HisRS-like_core"/>
</dbReference>
<dbReference type="InterPro" id="IPR004516">
    <property type="entry name" value="HisRS/HisZ"/>
</dbReference>
<evidence type="ECO:0000256" key="3">
    <source>
        <dbReference type="ARBA" id="ARBA00011738"/>
    </source>
</evidence>
<dbReference type="GO" id="GO:0005524">
    <property type="term" value="F:ATP binding"/>
    <property type="evidence" value="ECO:0007669"/>
    <property type="project" value="UniProtKB-UniRule"/>
</dbReference>
<dbReference type="CDD" id="cd00773">
    <property type="entry name" value="HisRS-like_core"/>
    <property type="match status" value="1"/>
</dbReference>
<dbReference type="CDD" id="cd00859">
    <property type="entry name" value="HisRS_anticodon"/>
    <property type="match status" value="1"/>
</dbReference>
<comment type="similarity">
    <text evidence="2 11">Belongs to the class-II aminoacyl-tRNA synthetase family.</text>
</comment>
<keyword evidence="9 11" id="KW-0030">Aminoacyl-tRNA synthetase</keyword>
<dbReference type="SUPFAM" id="SSF52954">
    <property type="entry name" value="Class II aaRS ABD-related"/>
    <property type="match status" value="1"/>
</dbReference>
<evidence type="ECO:0000256" key="4">
    <source>
        <dbReference type="ARBA" id="ARBA00022490"/>
    </source>
</evidence>
<dbReference type="PIRSF" id="PIRSF001549">
    <property type="entry name" value="His-tRNA_synth"/>
    <property type="match status" value="1"/>
</dbReference>
<dbReference type="SUPFAM" id="SSF55681">
    <property type="entry name" value="Class II aaRS and biotin synthetases"/>
    <property type="match status" value="1"/>
</dbReference>
<organism evidence="14 15">
    <name type="scientific">Secundilactobacillus similis DSM 23365 = JCM 2765</name>
    <dbReference type="NCBI Taxonomy" id="1423804"/>
    <lineage>
        <taxon>Bacteria</taxon>
        <taxon>Bacillati</taxon>
        <taxon>Bacillota</taxon>
        <taxon>Bacilli</taxon>
        <taxon>Lactobacillales</taxon>
        <taxon>Lactobacillaceae</taxon>
        <taxon>Secundilactobacillus</taxon>
    </lineage>
</organism>
<feature type="binding site" evidence="12">
    <location>
        <position position="128"/>
    </location>
    <ligand>
        <name>L-histidine</name>
        <dbReference type="ChEBI" id="CHEBI:57595"/>
    </ligand>
</feature>
<dbReference type="NCBIfam" id="TIGR00442">
    <property type="entry name" value="hisS"/>
    <property type="match status" value="1"/>
</dbReference>
<dbReference type="PANTHER" id="PTHR43707:SF1">
    <property type="entry name" value="HISTIDINE--TRNA LIGASE, MITOCHONDRIAL-RELATED"/>
    <property type="match status" value="1"/>
</dbReference>
<dbReference type="GO" id="GO:0006427">
    <property type="term" value="P:histidyl-tRNA aminoacylation"/>
    <property type="evidence" value="ECO:0007669"/>
    <property type="project" value="UniProtKB-UniRule"/>
</dbReference>
<evidence type="ECO:0000313" key="14">
    <source>
        <dbReference type="EMBL" id="KRN18503.1"/>
    </source>
</evidence>
<evidence type="ECO:0000256" key="9">
    <source>
        <dbReference type="ARBA" id="ARBA00023146"/>
    </source>
</evidence>
<keyword evidence="8 11" id="KW-0648">Protein biosynthesis</keyword>
<comment type="caution">
    <text evidence="14">The sequence shown here is derived from an EMBL/GenBank/DDBJ whole genome shotgun (WGS) entry which is preliminary data.</text>
</comment>
<dbReference type="Pfam" id="PF13393">
    <property type="entry name" value="tRNA-synt_His"/>
    <property type="match status" value="1"/>
</dbReference>
<evidence type="ECO:0000256" key="2">
    <source>
        <dbReference type="ARBA" id="ARBA00008226"/>
    </source>
</evidence>
<feature type="binding site" evidence="12">
    <location>
        <position position="259"/>
    </location>
    <ligand>
        <name>L-histidine</name>
        <dbReference type="ChEBI" id="CHEBI:57595"/>
    </ligand>
</feature>
<dbReference type="RefSeq" id="WP_057152202.1">
    <property type="nucleotide sequence ID" value="NZ_AYZM01000148.1"/>
</dbReference>
<dbReference type="InterPro" id="IPR045864">
    <property type="entry name" value="aa-tRNA-synth_II/BPL/LPL"/>
</dbReference>
<dbReference type="InterPro" id="IPR033656">
    <property type="entry name" value="HisRS_anticodon"/>
</dbReference>
<feature type="binding site" evidence="12">
    <location>
        <position position="132"/>
    </location>
    <ligand>
        <name>L-histidine</name>
        <dbReference type="ChEBI" id="CHEBI:57595"/>
    </ligand>
</feature>
<feature type="binding site" evidence="12">
    <location>
        <begin position="263"/>
        <end position="264"/>
    </location>
    <ligand>
        <name>L-histidine</name>
        <dbReference type="ChEBI" id="CHEBI:57595"/>
    </ligand>
</feature>
<dbReference type="STRING" id="1423804.FD14_GL001823"/>